<dbReference type="Ensembl" id="ENSTMTT00000018332.1">
    <property type="protein sequence ID" value="ENSTMTP00000017704.1"/>
    <property type="gene ID" value="ENSTMTG00000013011.1"/>
</dbReference>
<evidence type="ECO:0000256" key="3">
    <source>
        <dbReference type="ARBA" id="ARBA00022833"/>
    </source>
</evidence>
<dbReference type="PANTHER" id="PTHR24103">
    <property type="entry name" value="E3 UBIQUITIN-PROTEIN LIGASE TRIM"/>
    <property type="match status" value="1"/>
</dbReference>
<feature type="domain" description="B box-type" evidence="7">
    <location>
        <begin position="79"/>
        <end position="120"/>
    </location>
</feature>
<keyword evidence="3" id="KW-0862">Zinc</keyword>
<evidence type="ECO:0000313" key="9">
    <source>
        <dbReference type="Ensembl" id="ENSTMTP00000017704.1"/>
    </source>
</evidence>
<dbReference type="PROSITE" id="PS00518">
    <property type="entry name" value="ZF_RING_1"/>
    <property type="match status" value="1"/>
</dbReference>
<accession>A0A674JEA8</accession>
<dbReference type="PRINTS" id="PR01407">
    <property type="entry name" value="BUTYPHLNCDUF"/>
</dbReference>
<feature type="domain" description="B30.2/SPRY" evidence="8">
    <location>
        <begin position="258"/>
        <end position="457"/>
    </location>
</feature>
<evidence type="ECO:0000259" key="6">
    <source>
        <dbReference type="PROSITE" id="PS50089"/>
    </source>
</evidence>
<proteinExistence type="predicted"/>
<evidence type="ECO:0000256" key="5">
    <source>
        <dbReference type="SAM" id="Coils"/>
    </source>
</evidence>
<dbReference type="InterPro" id="IPR001870">
    <property type="entry name" value="B30.2/SPRY"/>
</dbReference>
<keyword evidence="2 4" id="KW-0863">Zinc-finger</keyword>
<organism evidence="9 10">
    <name type="scientific">Terrapene triunguis</name>
    <name type="common">Three-toed box turtle</name>
    <dbReference type="NCBI Taxonomy" id="2587831"/>
    <lineage>
        <taxon>Eukaryota</taxon>
        <taxon>Metazoa</taxon>
        <taxon>Chordata</taxon>
        <taxon>Craniata</taxon>
        <taxon>Vertebrata</taxon>
        <taxon>Euteleostomi</taxon>
        <taxon>Archelosauria</taxon>
        <taxon>Testudinata</taxon>
        <taxon>Testudines</taxon>
        <taxon>Cryptodira</taxon>
        <taxon>Durocryptodira</taxon>
        <taxon>Testudinoidea</taxon>
        <taxon>Emydidae</taxon>
        <taxon>Terrapene</taxon>
    </lineage>
</organism>
<dbReference type="InterPro" id="IPR017907">
    <property type="entry name" value="Znf_RING_CS"/>
</dbReference>
<evidence type="ECO:0000256" key="2">
    <source>
        <dbReference type="ARBA" id="ARBA00022771"/>
    </source>
</evidence>
<dbReference type="SUPFAM" id="SSF57850">
    <property type="entry name" value="RING/U-box"/>
    <property type="match status" value="1"/>
</dbReference>
<dbReference type="CDD" id="cd12888">
    <property type="entry name" value="SPRY_PRY_TRIM7_like"/>
    <property type="match status" value="1"/>
</dbReference>
<dbReference type="InterPro" id="IPR006574">
    <property type="entry name" value="PRY"/>
</dbReference>
<dbReference type="InParanoid" id="A0A674JEA8"/>
<dbReference type="Gene3D" id="3.30.160.60">
    <property type="entry name" value="Classic Zinc Finger"/>
    <property type="match status" value="1"/>
</dbReference>
<sequence length="473" mass="54107">MRHEAVICSICLDYFNDPVILKCGHNFCRVCITQYCKDSKISPFYSCPQCREWFRKGEFHPNWQLRNVVDIAKKIPEPRGKKACEKHVELLKLFCEVDQTPICLVCRESRSHKEHSVVPIEEAALDYQVIIITGKISIDFAELWNRPLVILLLDIAMKMNWVLNMILKQLQTEKQIIVSEFQQLRQFLVEQERLLLAQLEKLNQEIEKRRDEYVAKLSEEIASFSSLISEMEQKCQLPASEFLQVRQSGAGSVTDTIRPCPRAELCPSRSDSLSAANVTLDPDVAHPELIVSADQKSVRWGPTHQALPDNPERFDTVHCVLGCEGFTSGRHYWEVEVEMEDWGLWAVGVARESVSRKGGISFIPEQGIWAVRCSEDQYRALTSPEQRITPLSLSRAPRRIRVYLDYEEGQVALFDAGHGDPIFTFPPASFAGERIRPLFWVGPPTLLISMTWRTQPASLPQHRQAEDGVTLYP</sequence>
<dbReference type="Pfam" id="PF13765">
    <property type="entry name" value="PRY"/>
    <property type="match status" value="1"/>
</dbReference>
<dbReference type="Pfam" id="PF15227">
    <property type="entry name" value="zf-C3HC4_4"/>
    <property type="match status" value="1"/>
</dbReference>
<dbReference type="AlphaFoldDB" id="A0A674JEA8"/>
<dbReference type="Proteomes" id="UP000472274">
    <property type="component" value="Unplaced"/>
</dbReference>
<dbReference type="InterPro" id="IPR043136">
    <property type="entry name" value="B30.2/SPRY_sf"/>
</dbReference>
<dbReference type="SMART" id="SM00336">
    <property type="entry name" value="BBOX"/>
    <property type="match status" value="1"/>
</dbReference>
<dbReference type="Gene3D" id="2.60.120.920">
    <property type="match status" value="1"/>
</dbReference>
<protein>
    <recommendedName>
        <fullName evidence="11">Tripartite motif containing 10</fullName>
    </recommendedName>
</protein>
<dbReference type="SMART" id="SM00589">
    <property type="entry name" value="PRY"/>
    <property type="match status" value="1"/>
</dbReference>
<dbReference type="InterPro" id="IPR013083">
    <property type="entry name" value="Znf_RING/FYVE/PHD"/>
</dbReference>
<reference evidence="9" key="1">
    <citation type="submission" date="2025-08" db="UniProtKB">
        <authorList>
            <consortium name="Ensembl"/>
        </authorList>
    </citation>
    <scope>IDENTIFICATION</scope>
</reference>
<dbReference type="InterPro" id="IPR050143">
    <property type="entry name" value="TRIM/RBCC"/>
</dbReference>
<reference evidence="9" key="2">
    <citation type="submission" date="2025-09" db="UniProtKB">
        <authorList>
            <consortium name="Ensembl"/>
        </authorList>
    </citation>
    <scope>IDENTIFICATION</scope>
</reference>
<keyword evidence="1" id="KW-0479">Metal-binding</keyword>
<dbReference type="SUPFAM" id="SSF57845">
    <property type="entry name" value="B-box zinc-binding domain"/>
    <property type="match status" value="1"/>
</dbReference>
<dbReference type="SMART" id="SM00449">
    <property type="entry name" value="SPRY"/>
    <property type="match status" value="1"/>
</dbReference>
<name>A0A674JEA8_9SAUR</name>
<dbReference type="InterPro" id="IPR003877">
    <property type="entry name" value="SPRY_dom"/>
</dbReference>
<dbReference type="InterPro" id="IPR003879">
    <property type="entry name" value="Butyrophylin_SPRY"/>
</dbReference>
<dbReference type="PROSITE" id="PS50089">
    <property type="entry name" value="ZF_RING_2"/>
    <property type="match status" value="1"/>
</dbReference>
<dbReference type="Pfam" id="PF00643">
    <property type="entry name" value="zf-B_box"/>
    <property type="match status" value="1"/>
</dbReference>
<dbReference type="PROSITE" id="PS50188">
    <property type="entry name" value="B302_SPRY"/>
    <property type="match status" value="1"/>
</dbReference>
<evidence type="ECO:0000256" key="4">
    <source>
        <dbReference type="PROSITE-ProRule" id="PRU00024"/>
    </source>
</evidence>
<evidence type="ECO:0008006" key="11">
    <source>
        <dbReference type="Google" id="ProtNLM"/>
    </source>
</evidence>
<feature type="domain" description="RING-type" evidence="6">
    <location>
        <begin position="8"/>
        <end position="51"/>
    </location>
</feature>
<dbReference type="FunFam" id="2.60.120.920:FF:000004">
    <property type="entry name" value="Butyrophilin subfamily 1 member A1"/>
    <property type="match status" value="1"/>
</dbReference>
<dbReference type="GO" id="GO:0008270">
    <property type="term" value="F:zinc ion binding"/>
    <property type="evidence" value="ECO:0007669"/>
    <property type="project" value="UniProtKB-KW"/>
</dbReference>
<dbReference type="InterPro" id="IPR000315">
    <property type="entry name" value="Znf_B-box"/>
</dbReference>
<evidence type="ECO:0000313" key="10">
    <source>
        <dbReference type="Proteomes" id="UP000472274"/>
    </source>
</evidence>
<dbReference type="CDD" id="cd19762">
    <property type="entry name" value="Bbox2_TRIM7-like"/>
    <property type="match status" value="1"/>
</dbReference>
<keyword evidence="5" id="KW-0175">Coiled coil</keyword>
<dbReference type="InterPro" id="IPR013320">
    <property type="entry name" value="ConA-like_dom_sf"/>
</dbReference>
<evidence type="ECO:0000259" key="7">
    <source>
        <dbReference type="PROSITE" id="PS50119"/>
    </source>
</evidence>
<evidence type="ECO:0000256" key="1">
    <source>
        <dbReference type="ARBA" id="ARBA00022723"/>
    </source>
</evidence>
<keyword evidence="10" id="KW-1185">Reference proteome</keyword>
<dbReference type="Gene3D" id="3.30.40.10">
    <property type="entry name" value="Zinc/RING finger domain, C3HC4 (zinc finger)"/>
    <property type="match status" value="1"/>
</dbReference>
<evidence type="ECO:0000259" key="8">
    <source>
        <dbReference type="PROSITE" id="PS50188"/>
    </source>
</evidence>
<dbReference type="Pfam" id="PF00622">
    <property type="entry name" value="SPRY"/>
    <property type="match status" value="1"/>
</dbReference>
<dbReference type="SUPFAM" id="SSF49899">
    <property type="entry name" value="Concanavalin A-like lectins/glucanases"/>
    <property type="match status" value="1"/>
</dbReference>
<dbReference type="GeneTree" id="ENSGT01030000234669"/>
<feature type="coiled-coil region" evidence="5">
    <location>
        <begin position="185"/>
        <end position="234"/>
    </location>
</feature>
<dbReference type="SMART" id="SM00184">
    <property type="entry name" value="RING"/>
    <property type="match status" value="1"/>
</dbReference>
<dbReference type="PROSITE" id="PS50119">
    <property type="entry name" value="ZF_BBOX"/>
    <property type="match status" value="1"/>
</dbReference>
<dbReference type="InterPro" id="IPR001841">
    <property type="entry name" value="Znf_RING"/>
</dbReference>